<evidence type="ECO:0000313" key="2">
    <source>
        <dbReference type="EMBL" id="ERN40868.1"/>
    </source>
</evidence>
<feature type="region of interest" description="Disordered" evidence="1">
    <location>
        <begin position="31"/>
        <end position="67"/>
    </location>
</feature>
<reference evidence="2 3" key="1">
    <citation type="submission" date="2013-05" db="EMBL/GenBank/DDBJ databases">
        <title>Draft genome sequence of Rubidibacter lacunae KORDI 51-2.</title>
        <authorList>
            <person name="Choi D.H."/>
            <person name="Noh J.H."/>
            <person name="Kwon K.-K."/>
            <person name="Lee J.-H."/>
            <person name="Ryu J.-Y."/>
        </authorList>
    </citation>
    <scope>NUCLEOTIDE SEQUENCE [LARGE SCALE GENOMIC DNA]</scope>
    <source>
        <strain evidence="2 3">KORDI 51-2</strain>
    </source>
</reference>
<proteinExistence type="predicted"/>
<keyword evidence="3" id="KW-1185">Reference proteome</keyword>
<feature type="compositionally biased region" description="Polar residues" evidence="1">
    <location>
        <begin position="35"/>
        <end position="44"/>
    </location>
</feature>
<protein>
    <submittedName>
        <fullName evidence="2">Uncharacterized protein</fullName>
    </submittedName>
</protein>
<dbReference type="AlphaFoldDB" id="U5D8C3"/>
<name>U5D8C3_9CHRO</name>
<dbReference type="EMBL" id="ASSJ01000066">
    <property type="protein sequence ID" value="ERN40868.1"/>
    <property type="molecule type" value="Genomic_DNA"/>
</dbReference>
<accession>U5D8C3</accession>
<comment type="caution">
    <text evidence="2">The sequence shown here is derived from an EMBL/GenBank/DDBJ whole genome shotgun (WGS) entry which is preliminary data.</text>
</comment>
<organism evidence="2 3">
    <name type="scientific">Rubidibacter lacunae KORDI 51-2</name>
    <dbReference type="NCBI Taxonomy" id="582515"/>
    <lineage>
        <taxon>Bacteria</taxon>
        <taxon>Bacillati</taxon>
        <taxon>Cyanobacteriota</taxon>
        <taxon>Cyanophyceae</taxon>
        <taxon>Oscillatoriophycideae</taxon>
        <taxon>Chroococcales</taxon>
        <taxon>Aphanothecaceae</taxon>
        <taxon>Rubidibacter</taxon>
    </lineage>
</organism>
<dbReference type="Proteomes" id="UP000016960">
    <property type="component" value="Unassembled WGS sequence"/>
</dbReference>
<evidence type="ECO:0000313" key="3">
    <source>
        <dbReference type="Proteomes" id="UP000016960"/>
    </source>
</evidence>
<sequence length="67" mass="7230">MAFAIKLPANRAIAASLDRTDWAHIAVTTDENIERQPSNDSDTAPNGLDWSDVEDFEGTGHGTDATE</sequence>
<gene>
    <name evidence="2" type="ORF">KR51_00025790</name>
</gene>
<dbReference type="RefSeq" id="WP_022607946.1">
    <property type="nucleotide sequence ID" value="NZ_ASSJ01000066.1"/>
</dbReference>
<dbReference type="InParanoid" id="U5D8C3"/>
<evidence type="ECO:0000256" key="1">
    <source>
        <dbReference type="SAM" id="MobiDB-lite"/>
    </source>
</evidence>